<evidence type="ECO:0000313" key="2">
    <source>
        <dbReference type="WBParaSite" id="PDA_v2.g29429.t1"/>
    </source>
</evidence>
<dbReference type="AlphaFoldDB" id="A0A914QDQ8"/>
<name>A0A914QDQ8_9BILA</name>
<protein>
    <submittedName>
        <fullName evidence="2">Uncharacterized protein</fullName>
    </submittedName>
</protein>
<organism evidence="1 2">
    <name type="scientific">Panagrolaimus davidi</name>
    <dbReference type="NCBI Taxonomy" id="227884"/>
    <lineage>
        <taxon>Eukaryota</taxon>
        <taxon>Metazoa</taxon>
        <taxon>Ecdysozoa</taxon>
        <taxon>Nematoda</taxon>
        <taxon>Chromadorea</taxon>
        <taxon>Rhabditida</taxon>
        <taxon>Tylenchina</taxon>
        <taxon>Panagrolaimomorpha</taxon>
        <taxon>Panagrolaimoidea</taxon>
        <taxon>Panagrolaimidae</taxon>
        <taxon>Panagrolaimus</taxon>
    </lineage>
</organism>
<proteinExistence type="predicted"/>
<evidence type="ECO:0000313" key="1">
    <source>
        <dbReference type="Proteomes" id="UP000887578"/>
    </source>
</evidence>
<reference evidence="2" key="1">
    <citation type="submission" date="2022-11" db="UniProtKB">
        <authorList>
            <consortium name="WormBaseParasite"/>
        </authorList>
    </citation>
    <scope>IDENTIFICATION</scope>
</reference>
<dbReference type="Proteomes" id="UP000887578">
    <property type="component" value="Unplaced"/>
</dbReference>
<sequence length="120" mass="13987">MEKIAKEQIPKEVANIVKAFEAYQKEANSHGLKTVQSRRYQALIDLTREEIGEIDLQAQESVERYQEFKVEEARLKTIFLNARKELKNLVGISTTNPANLTRDEHKKIYEDLLKVYSLCF</sequence>
<accession>A0A914QDQ8</accession>
<keyword evidence="1" id="KW-1185">Reference proteome</keyword>
<dbReference type="WBParaSite" id="PDA_v2.g29429.t1">
    <property type="protein sequence ID" value="PDA_v2.g29429.t1"/>
    <property type="gene ID" value="PDA_v2.g29429"/>
</dbReference>